<dbReference type="OrthoDB" id="280278at2"/>
<evidence type="ECO:0000256" key="10">
    <source>
        <dbReference type="RuleBase" id="RU003915"/>
    </source>
</evidence>
<evidence type="ECO:0000256" key="2">
    <source>
        <dbReference type="ARBA" id="ARBA00004496"/>
    </source>
</evidence>
<comment type="catalytic activity">
    <reaction evidence="1 9 10">
        <text>[protein]-peptidylproline (omega=180) = [protein]-peptidylproline (omega=0)</text>
        <dbReference type="Rhea" id="RHEA:16237"/>
        <dbReference type="Rhea" id="RHEA-COMP:10747"/>
        <dbReference type="Rhea" id="RHEA-COMP:10748"/>
        <dbReference type="ChEBI" id="CHEBI:83833"/>
        <dbReference type="ChEBI" id="CHEBI:83834"/>
        <dbReference type="EC" id="5.2.1.8"/>
    </reaction>
</comment>
<proteinExistence type="inferred from homology"/>
<dbReference type="GO" id="GO:0005737">
    <property type="term" value="C:cytoplasm"/>
    <property type="evidence" value="ECO:0007669"/>
    <property type="project" value="UniProtKB-SubCell"/>
</dbReference>
<dbReference type="RefSeq" id="WP_069966538.1">
    <property type="nucleotide sequence ID" value="NZ_CM124774.1"/>
</dbReference>
<reference evidence="12" key="1">
    <citation type="submission" date="2016-09" db="EMBL/GenBank/DDBJ databases">
        <title>Draft genome of thermotolerant cyanobacterium Desertifilum sp. strain IPPAS B-1220.</title>
        <authorList>
            <person name="Sinetova M.A."/>
            <person name="Bolakhan K."/>
            <person name="Zayadan B.K."/>
            <person name="Mironov K.S."/>
            <person name="Ustinova V."/>
            <person name="Kupriyanova E.V."/>
            <person name="Sidorov R.A."/>
            <person name="Skrypnik A.N."/>
            <person name="Gogoleva N.E."/>
            <person name="Gogolev Y.V."/>
            <person name="Los D.A."/>
        </authorList>
    </citation>
    <scope>NUCLEOTIDE SEQUENCE [LARGE SCALE GENOMIC DNA]</scope>
    <source>
        <strain evidence="12">IPPAS B-1220</strain>
    </source>
</reference>
<dbReference type="PANTHER" id="PTHR47861">
    <property type="entry name" value="FKBP-TYPE PEPTIDYL-PROLYL CIS-TRANS ISOMERASE SLYD"/>
    <property type="match status" value="1"/>
</dbReference>
<evidence type="ECO:0000256" key="3">
    <source>
        <dbReference type="ARBA" id="ARBA00006577"/>
    </source>
</evidence>
<evidence type="ECO:0000313" key="12">
    <source>
        <dbReference type="EMBL" id="OEJ75920.1"/>
    </source>
</evidence>
<evidence type="ECO:0000256" key="6">
    <source>
        <dbReference type="ARBA" id="ARBA00023186"/>
    </source>
</evidence>
<dbReference type="GO" id="GO:0042026">
    <property type="term" value="P:protein refolding"/>
    <property type="evidence" value="ECO:0007669"/>
    <property type="project" value="UniProtKB-ARBA"/>
</dbReference>
<evidence type="ECO:0000256" key="7">
    <source>
        <dbReference type="ARBA" id="ARBA00023235"/>
    </source>
</evidence>
<evidence type="ECO:0000256" key="8">
    <source>
        <dbReference type="ARBA" id="ARBA00037071"/>
    </source>
</evidence>
<comment type="similarity">
    <text evidence="3 10">Belongs to the FKBP-type PPIase family.</text>
</comment>
<dbReference type="InterPro" id="IPR001179">
    <property type="entry name" value="PPIase_FKBP_dom"/>
</dbReference>
<dbReference type="PROSITE" id="PS50059">
    <property type="entry name" value="FKBP_PPIASE"/>
    <property type="match status" value="1"/>
</dbReference>
<comment type="subcellular location">
    <subcellularLocation>
        <location evidence="2">Cytoplasm</location>
    </subcellularLocation>
</comment>
<keyword evidence="4" id="KW-0963">Cytoplasm</keyword>
<dbReference type="GO" id="GO:0003755">
    <property type="term" value="F:peptidyl-prolyl cis-trans isomerase activity"/>
    <property type="evidence" value="ECO:0007669"/>
    <property type="project" value="UniProtKB-UniRule"/>
</dbReference>
<accession>A0A1E5QMP7</accession>
<protein>
    <recommendedName>
        <fullName evidence="10">Peptidyl-prolyl cis-trans isomerase</fullName>
        <ecNumber evidence="10">5.2.1.8</ecNumber>
    </recommendedName>
</protein>
<evidence type="ECO:0000259" key="11">
    <source>
        <dbReference type="PROSITE" id="PS50059"/>
    </source>
</evidence>
<name>A0A1E5QMP7_9CYAN</name>
<feature type="domain" description="PPIase FKBP-type" evidence="11">
    <location>
        <begin position="9"/>
        <end position="88"/>
    </location>
</feature>
<dbReference type="AlphaFoldDB" id="A0A1E5QMP7"/>
<dbReference type="EMBL" id="MJGC01000043">
    <property type="protein sequence ID" value="OEJ75920.1"/>
    <property type="molecule type" value="Genomic_DNA"/>
</dbReference>
<keyword evidence="6" id="KW-0143">Chaperone</keyword>
<dbReference type="EC" id="5.2.1.8" evidence="10"/>
<comment type="function">
    <text evidence="8">Also involved in hydrogenase metallocenter assembly, probably by participating in the nickel insertion step. This function in hydrogenase biosynthesis requires chaperone activity and the presence of the metal-binding domain, but not PPIase activity.</text>
</comment>
<keyword evidence="5 9" id="KW-0697">Rotamase</keyword>
<dbReference type="InterPro" id="IPR046357">
    <property type="entry name" value="PPIase_dom_sf"/>
</dbReference>
<evidence type="ECO:0000256" key="9">
    <source>
        <dbReference type="PROSITE-ProRule" id="PRU00277"/>
    </source>
</evidence>
<comment type="caution">
    <text evidence="12">The sequence shown here is derived from an EMBL/GenBank/DDBJ whole genome shotgun (WGS) entry which is preliminary data.</text>
</comment>
<keyword evidence="7 9" id="KW-0413">Isomerase</keyword>
<dbReference type="PANTHER" id="PTHR47861:SF3">
    <property type="entry name" value="FKBP-TYPE PEPTIDYL-PROLYL CIS-TRANS ISOMERASE SLYD"/>
    <property type="match status" value="1"/>
</dbReference>
<organism evidence="12">
    <name type="scientific">Desertifilum tharense IPPAS B-1220</name>
    <dbReference type="NCBI Taxonomy" id="1781255"/>
    <lineage>
        <taxon>Bacteria</taxon>
        <taxon>Bacillati</taxon>
        <taxon>Cyanobacteriota</taxon>
        <taxon>Cyanophyceae</taxon>
        <taxon>Desertifilales</taxon>
        <taxon>Desertifilaceae</taxon>
        <taxon>Desertifilum</taxon>
    </lineage>
</organism>
<evidence type="ECO:0000256" key="5">
    <source>
        <dbReference type="ARBA" id="ARBA00023110"/>
    </source>
</evidence>
<dbReference type="STRING" id="1781255.BH720_07410"/>
<evidence type="ECO:0000256" key="4">
    <source>
        <dbReference type="ARBA" id="ARBA00022490"/>
    </source>
</evidence>
<sequence length="144" mass="15665">MIQAPAKPGDTVKVHYTGRLTDGTVFDSSVQRDPLEFTLGQGQIIPGFEQAVVGMAPGDSKTEEIPMEKAYGPYRQDMVLQVNRQQIPAEIAPQVGQQLQIRQPTGQLVPVMVTEVDDGQVTLDANHPLAGQTLVFDIQLVEIA</sequence>
<evidence type="ECO:0000256" key="1">
    <source>
        <dbReference type="ARBA" id="ARBA00000971"/>
    </source>
</evidence>
<dbReference type="Gene3D" id="3.10.50.40">
    <property type="match status" value="1"/>
</dbReference>
<dbReference type="Pfam" id="PF00254">
    <property type="entry name" value="FKBP_C"/>
    <property type="match status" value="1"/>
</dbReference>
<dbReference type="SUPFAM" id="SSF54534">
    <property type="entry name" value="FKBP-like"/>
    <property type="match status" value="1"/>
</dbReference>
<gene>
    <name evidence="12" type="ORF">BH720_07410</name>
</gene>